<name>A5AXY2_VITVI</name>
<evidence type="ECO:0000313" key="3">
    <source>
        <dbReference type="EMBL" id="CAN80555.1"/>
    </source>
</evidence>
<sequence>MKSYKSLFSKHDTERFGEYLEKVQTGKAKIAAGALLPHEIIASLNEEDGEKVAKLQWARMVEDLSKNGRLTNCIAVCDVSGSMSGTPMEVCVALGQLVSELSEDPWKESDRILQVAVEGNLSEDQMIKRAFVFSDMEFDEACGRYNYCDYDMEEIDESQKASQKWETDYQVIRRKFQEKGYRKVPEIVFWNLRNSSATPVMTTENGVALVSSFLKNPLTLFLEGGGILIPEDVMELAISGMTISQVNRVTRPAMPLLEWVWDKLIGYGMGFKYFASNLQPLFKMVSCNTIKDDITKIYEFEKGKMSSYLEKFETRMTITADMWTSNKKKGYMAITVHYIDESWLLQHHIIRFVYVPPLHTKEVLFDVLLDFLLNWNMDRKLSTITVDNCSSNDGMIDILLEKLSSSGSLLLNGKIFHMRCATHVLNLIVKEGLDVIRVEIEKVCENVAYWLTTPSRVEKFEDVARQLCLPCNKKLCFDCKTRWNSTYLMLSIAITYKDVFPRLKQREKL</sequence>
<dbReference type="Pfam" id="PF25043">
    <property type="entry name" value="DUF7788"/>
    <property type="match status" value="2"/>
</dbReference>
<dbReference type="PANTHER" id="PTHR31373:SF27">
    <property type="entry name" value="TROVE DOMAIN-CONTAINING PROTEIN"/>
    <property type="match status" value="1"/>
</dbReference>
<dbReference type="Pfam" id="PF11443">
    <property type="entry name" value="DUF2828"/>
    <property type="match status" value="1"/>
</dbReference>
<dbReference type="AlphaFoldDB" id="A5AXY2"/>
<dbReference type="InterPro" id="IPR011205">
    <property type="entry name" value="UCP015417_vWA"/>
</dbReference>
<evidence type="ECO:0000259" key="1">
    <source>
        <dbReference type="Pfam" id="PF11443"/>
    </source>
</evidence>
<evidence type="ECO:0000259" key="2">
    <source>
        <dbReference type="Pfam" id="PF25043"/>
    </source>
</evidence>
<feature type="domain" description="DUF2828" evidence="1">
    <location>
        <begin position="1"/>
        <end position="70"/>
    </location>
</feature>
<gene>
    <name evidence="3" type="ORF">VITISV_012515</name>
</gene>
<organism evidence="3">
    <name type="scientific">Vitis vinifera</name>
    <name type="common">Grape</name>
    <dbReference type="NCBI Taxonomy" id="29760"/>
    <lineage>
        <taxon>Eukaryota</taxon>
        <taxon>Viridiplantae</taxon>
        <taxon>Streptophyta</taxon>
        <taxon>Embryophyta</taxon>
        <taxon>Tracheophyta</taxon>
        <taxon>Spermatophyta</taxon>
        <taxon>Magnoliopsida</taxon>
        <taxon>eudicotyledons</taxon>
        <taxon>Gunneridae</taxon>
        <taxon>Pentapetalae</taxon>
        <taxon>rosids</taxon>
        <taxon>Vitales</taxon>
        <taxon>Vitaceae</taxon>
        <taxon>Viteae</taxon>
        <taxon>Vitis</taxon>
    </lineage>
</organism>
<dbReference type="SUPFAM" id="SSF53098">
    <property type="entry name" value="Ribonuclease H-like"/>
    <property type="match status" value="1"/>
</dbReference>
<proteinExistence type="predicted"/>
<feature type="domain" description="DUF7788" evidence="2">
    <location>
        <begin position="72"/>
        <end position="108"/>
    </location>
</feature>
<dbReference type="InterPro" id="IPR058580">
    <property type="entry name" value="DUF2828"/>
</dbReference>
<dbReference type="InterPro" id="IPR056690">
    <property type="entry name" value="DUF7788"/>
</dbReference>
<dbReference type="InterPro" id="IPR012337">
    <property type="entry name" value="RNaseH-like_sf"/>
</dbReference>
<dbReference type="PANTHER" id="PTHR31373">
    <property type="entry name" value="OS06G0652100 PROTEIN"/>
    <property type="match status" value="1"/>
</dbReference>
<feature type="domain" description="DUF7788" evidence="2">
    <location>
        <begin position="110"/>
        <end position="232"/>
    </location>
</feature>
<reference evidence="3" key="1">
    <citation type="journal article" date="2007" name="PLoS ONE">
        <title>The first genome sequence of an elite grapevine cultivar (Pinot noir Vitis vinifera L.): coping with a highly heterozygous genome.</title>
        <authorList>
            <person name="Velasco R."/>
            <person name="Zharkikh A."/>
            <person name="Troggio M."/>
            <person name="Cartwright D.A."/>
            <person name="Cestaro A."/>
            <person name="Pruss D."/>
            <person name="Pindo M."/>
            <person name="FitzGerald L.M."/>
            <person name="Vezzulli S."/>
            <person name="Reid J."/>
            <person name="Malacarne G."/>
            <person name="Iliev D."/>
            <person name="Coppola G."/>
            <person name="Wardell B."/>
            <person name="Micheletti D."/>
            <person name="Macalma T."/>
            <person name="Facci M."/>
            <person name="Mitchell J.T."/>
            <person name="Perazzolli M."/>
            <person name="Eldredge G."/>
            <person name="Gatto P."/>
            <person name="Oyzerski R."/>
            <person name="Moretto M."/>
            <person name="Gutin N."/>
            <person name="Stefanini M."/>
            <person name="Chen Y."/>
            <person name="Segala C."/>
            <person name="Davenport C."/>
            <person name="Dematte L."/>
            <person name="Mraz A."/>
            <person name="Battilana J."/>
            <person name="Stormo K."/>
            <person name="Costa F."/>
            <person name="Tao Q."/>
            <person name="Si-Ammour A."/>
            <person name="Harkins T."/>
            <person name="Lackey A."/>
            <person name="Perbost C."/>
            <person name="Taillon B."/>
            <person name="Stella A."/>
            <person name="Solovyev V."/>
            <person name="Fawcett J.A."/>
            <person name="Sterck L."/>
            <person name="Vandepoele K."/>
            <person name="Grando S.M."/>
            <person name="Toppo S."/>
            <person name="Moser C."/>
            <person name="Lanchbury J."/>
            <person name="Bogden R."/>
            <person name="Skolnick M."/>
            <person name="Sgaramella V."/>
            <person name="Bhatnagar S.K."/>
            <person name="Fontana P."/>
            <person name="Gutin A."/>
            <person name="Van de Peer Y."/>
            <person name="Salamini F."/>
            <person name="Viola R."/>
        </authorList>
    </citation>
    <scope>NUCLEOTIDE SEQUENCE</scope>
</reference>
<dbReference type="EMBL" id="AM439643">
    <property type="protein sequence ID" value="CAN80555.1"/>
    <property type="molecule type" value="Genomic_DNA"/>
</dbReference>
<accession>A5AXY2</accession>
<protein>
    <submittedName>
        <fullName evidence="3">Uncharacterized protein</fullName>
    </submittedName>
</protein>
<dbReference type="ExpressionAtlas" id="A5AXY2">
    <property type="expression patterns" value="baseline"/>
</dbReference>